<comment type="caution">
    <text evidence="6">The sequence shown here is derived from an EMBL/GenBank/DDBJ whole genome shotgun (WGS) entry which is preliminary data.</text>
</comment>
<proteinExistence type="predicted"/>
<feature type="transmembrane region" description="Helical" evidence="5">
    <location>
        <begin position="153"/>
        <end position="173"/>
    </location>
</feature>
<feature type="transmembrane region" description="Helical" evidence="5">
    <location>
        <begin position="76"/>
        <end position="97"/>
    </location>
</feature>
<protein>
    <submittedName>
        <fullName evidence="6">Dihydroneopterin aldolase</fullName>
    </submittedName>
</protein>
<dbReference type="GO" id="GO:0016020">
    <property type="term" value="C:membrane"/>
    <property type="evidence" value="ECO:0007669"/>
    <property type="project" value="UniProtKB-SubCell"/>
</dbReference>
<dbReference type="InterPro" id="IPR003752">
    <property type="entry name" value="DiS_bond_form_DsbB/BdbC"/>
</dbReference>
<evidence type="ECO:0000256" key="3">
    <source>
        <dbReference type="ARBA" id="ARBA00022989"/>
    </source>
</evidence>
<evidence type="ECO:0000313" key="6">
    <source>
        <dbReference type="EMBL" id="GLK52043.1"/>
    </source>
</evidence>
<dbReference type="AlphaFoldDB" id="A0A9W6IL96"/>
<dbReference type="Gene3D" id="1.20.1550.10">
    <property type="entry name" value="DsbB-like"/>
    <property type="match status" value="1"/>
</dbReference>
<gene>
    <name evidence="6" type="ORF">GCM10017621_15510</name>
</gene>
<evidence type="ECO:0000256" key="1">
    <source>
        <dbReference type="ARBA" id="ARBA00004141"/>
    </source>
</evidence>
<reference evidence="6" key="2">
    <citation type="submission" date="2023-01" db="EMBL/GenBank/DDBJ databases">
        <authorList>
            <person name="Sun Q."/>
            <person name="Evtushenko L."/>
        </authorList>
    </citation>
    <scope>NUCLEOTIDE SEQUENCE</scope>
    <source>
        <strain evidence="6">VKM B-1513</strain>
    </source>
</reference>
<feature type="transmembrane region" description="Helical" evidence="5">
    <location>
        <begin position="52"/>
        <end position="69"/>
    </location>
</feature>
<keyword evidence="3 5" id="KW-1133">Transmembrane helix</keyword>
<name>A0A9W6IL96_9PROT</name>
<keyword evidence="2 5" id="KW-0812">Transmembrane</keyword>
<dbReference type="Proteomes" id="UP001143486">
    <property type="component" value="Unassembled WGS sequence"/>
</dbReference>
<evidence type="ECO:0000256" key="4">
    <source>
        <dbReference type="ARBA" id="ARBA00023136"/>
    </source>
</evidence>
<comment type="subcellular location">
    <subcellularLocation>
        <location evidence="1">Membrane</location>
        <topology evidence="1">Multi-pass membrane protein</topology>
    </subcellularLocation>
</comment>
<dbReference type="PIRSF" id="PIRSF033913">
    <property type="entry name" value="S-S_format_DsbB"/>
    <property type="match status" value="1"/>
</dbReference>
<accession>A0A9W6IL96</accession>
<dbReference type="EMBL" id="BSFE01000003">
    <property type="protein sequence ID" value="GLK52043.1"/>
    <property type="molecule type" value="Genomic_DNA"/>
</dbReference>
<evidence type="ECO:0000313" key="7">
    <source>
        <dbReference type="Proteomes" id="UP001143486"/>
    </source>
</evidence>
<dbReference type="GO" id="GO:0015035">
    <property type="term" value="F:protein-disulfide reductase activity"/>
    <property type="evidence" value="ECO:0007669"/>
    <property type="project" value="InterPro"/>
</dbReference>
<dbReference type="SUPFAM" id="SSF158442">
    <property type="entry name" value="DsbB-like"/>
    <property type="match status" value="1"/>
</dbReference>
<keyword evidence="7" id="KW-1185">Reference proteome</keyword>
<dbReference type="InterPro" id="IPR024199">
    <property type="entry name" value="Uncharacterised_DsbB"/>
</dbReference>
<dbReference type="Pfam" id="PF02600">
    <property type="entry name" value="DsbB"/>
    <property type="match status" value="1"/>
</dbReference>
<keyword evidence="4 5" id="KW-0472">Membrane</keyword>
<dbReference type="GO" id="GO:0006457">
    <property type="term" value="P:protein folding"/>
    <property type="evidence" value="ECO:0007669"/>
    <property type="project" value="InterPro"/>
</dbReference>
<evidence type="ECO:0000256" key="5">
    <source>
        <dbReference type="SAM" id="Phobius"/>
    </source>
</evidence>
<evidence type="ECO:0000256" key="2">
    <source>
        <dbReference type="ARBA" id="ARBA00022692"/>
    </source>
</evidence>
<reference evidence="6" key="1">
    <citation type="journal article" date="2014" name="Int. J. Syst. Evol. Microbiol.">
        <title>Complete genome sequence of Corynebacterium casei LMG S-19264T (=DSM 44701T), isolated from a smear-ripened cheese.</title>
        <authorList>
            <consortium name="US DOE Joint Genome Institute (JGI-PGF)"/>
            <person name="Walter F."/>
            <person name="Albersmeier A."/>
            <person name="Kalinowski J."/>
            <person name="Ruckert C."/>
        </authorList>
    </citation>
    <scope>NUCLEOTIDE SEQUENCE</scope>
    <source>
        <strain evidence="6">VKM B-1513</strain>
    </source>
</reference>
<organism evidence="6 7">
    <name type="scientific">Maricaulis virginensis</name>
    <dbReference type="NCBI Taxonomy" id="144022"/>
    <lineage>
        <taxon>Bacteria</taxon>
        <taxon>Pseudomonadati</taxon>
        <taxon>Pseudomonadota</taxon>
        <taxon>Alphaproteobacteria</taxon>
        <taxon>Maricaulales</taxon>
        <taxon>Maricaulaceae</taxon>
        <taxon>Maricaulis</taxon>
    </lineage>
</organism>
<dbReference type="InterPro" id="IPR023380">
    <property type="entry name" value="DsbB-like_sf"/>
</dbReference>
<sequence>MDTMTPVLTQFPLSRWPLLMAGGSLLLLFGAWGFQYIGHYDPCALCYDQRHIHMAVIALGLAFGGLMIARPGLARFAPFMIFAVAAVLLFSAGFSAWHAGIEYKWWAGPETCTASGGGSVSVSDVLAALDGQRPVVMCDEAAWTLLGISMAGYNALISAAMAGLSIAVGIRGLKS</sequence>